<dbReference type="Gene3D" id="2.150.10.10">
    <property type="entry name" value="Serralysin-like metalloprotease, C-terminal"/>
    <property type="match status" value="10"/>
</dbReference>
<dbReference type="InterPro" id="IPR003995">
    <property type="entry name" value="RTX_toxin_determinant-A"/>
</dbReference>
<keyword evidence="6" id="KW-0843">Virulence</keyword>
<dbReference type="EMBL" id="FNNB01000002">
    <property type="protein sequence ID" value="SDW47648.1"/>
    <property type="molecule type" value="Genomic_DNA"/>
</dbReference>
<dbReference type="InterPro" id="IPR018511">
    <property type="entry name" value="Hemolysin-typ_Ca-bd_CS"/>
</dbReference>
<keyword evidence="7" id="KW-0472">Membrane</keyword>
<feature type="region of interest" description="Disordered" evidence="8">
    <location>
        <begin position="564"/>
        <end position="631"/>
    </location>
</feature>
<dbReference type="Gene3D" id="2.170.16.10">
    <property type="entry name" value="Hedgehog/Intein (Hint) domain"/>
    <property type="match status" value="1"/>
</dbReference>
<feature type="region of interest" description="Disordered" evidence="8">
    <location>
        <begin position="528"/>
        <end position="548"/>
    </location>
</feature>
<dbReference type="STRING" id="60137.SAMN04488041_102299"/>
<evidence type="ECO:0000256" key="8">
    <source>
        <dbReference type="SAM" id="MobiDB-lite"/>
    </source>
</evidence>
<feature type="compositionally biased region" description="Gly residues" evidence="8">
    <location>
        <begin position="1083"/>
        <end position="1093"/>
    </location>
</feature>
<dbReference type="GO" id="GO:0005509">
    <property type="term" value="F:calcium ion binding"/>
    <property type="evidence" value="ECO:0007669"/>
    <property type="project" value="InterPro"/>
</dbReference>
<dbReference type="InterPro" id="IPR028992">
    <property type="entry name" value="Hedgehog/Intein_dom"/>
</dbReference>
<dbReference type="SUPFAM" id="SSF51120">
    <property type="entry name" value="beta-Roll"/>
    <property type="match status" value="9"/>
</dbReference>
<proteinExistence type="predicted"/>
<dbReference type="GO" id="GO:0005576">
    <property type="term" value="C:extracellular region"/>
    <property type="evidence" value="ECO:0007669"/>
    <property type="project" value="UniProtKB-SubCell"/>
</dbReference>
<feature type="compositionally biased region" description="Acidic residues" evidence="8">
    <location>
        <begin position="1392"/>
        <end position="1418"/>
    </location>
</feature>
<feature type="compositionally biased region" description="Gly residues" evidence="8">
    <location>
        <begin position="1108"/>
        <end position="1118"/>
    </location>
</feature>
<feature type="compositionally biased region" description="Basic and acidic residues" evidence="8">
    <location>
        <begin position="1279"/>
        <end position="1288"/>
    </location>
</feature>
<dbReference type="InterPro" id="IPR011049">
    <property type="entry name" value="Serralysin-like_metalloprot_C"/>
</dbReference>
<evidence type="ECO:0000313" key="10">
    <source>
        <dbReference type="EMBL" id="SDW47648.1"/>
    </source>
</evidence>
<evidence type="ECO:0000256" key="6">
    <source>
        <dbReference type="ARBA" id="ARBA00023026"/>
    </source>
</evidence>
<dbReference type="PROSITE" id="PS00330">
    <property type="entry name" value="HEMOLYSIN_CALCIUM"/>
    <property type="match status" value="11"/>
</dbReference>
<reference evidence="11" key="1">
    <citation type="submission" date="2016-10" db="EMBL/GenBank/DDBJ databases">
        <authorList>
            <person name="Varghese N."/>
            <person name="Submissions S."/>
        </authorList>
    </citation>
    <scope>NUCLEOTIDE SEQUENCE [LARGE SCALE GENOMIC DNA]</scope>
    <source>
        <strain evidence="11">DSM 10014</strain>
    </source>
</reference>
<dbReference type="PANTHER" id="PTHR38340">
    <property type="entry name" value="S-LAYER PROTEIN"/>
    <property type="match status" value="1"/>
</dbReference>
<evidence type="ECO:0000256" key="7">
    <source>
        <dbReference type="ARBA" id="ARBA00023136"/>
    </source>
</evidence>
<dbReference type="InterPro" id="IPR050557">
    <property type="entry name" value="RTX_toxin/Mannuronan_C5-epim"/>
</dbReference>
<feature type="compositionally biased region" description="Acidic residues" evidence="8">
    <location>
        <begin position="1319"/>
        <end position="1331"/>
    </location>
</feature>
<dbReference type="PRINTS" id="PR00313">
    <property type="entry name" value="CABNDNGRPT"/>
</dbReference>
<dbReference type="GO" id="GO:0016539">
    <property type="term" value="P:intein-mediated protein splicing"/>
    <property type="evidence" value="ECO:0007669"/>
    <property type="project" value="InterPro"/>
</dbReference>
<evidence type="ECO:0000256" key="5">
    <source>
        <dbReference type="ARBA" id="ARBA00022737"/>
    </source>
</evidence>
<evidence type="ECO:0000256" key="1">
    <source>
        <dbReference type="ARBA" id="ARBA00004370"/>
    </source>
</evidence>
<keyword evidence="5" id="KW-0677">Repeat</keyword>
<organism evidence="10 11">
    <name type="scientific">Sulfitobacter pontiacus</name>
    <dbReference type="NCBI Taxonomy" id="60137"/>
    <lineage>
        <taxon>Bacteria</taxon>
        <taxon>Pseudomonadati</taxon>
        <taxon>Pseudomonadota</taxon>
        <taxon>Alphaproteobacteria</taxon>
        <taxon>Rhodobacterales</taxon>
        <taxon>Roseobacteraceae</taxon>
        <taxon>Sulfitobacter</taxon>
    </lineage>
</organism>
<accession>A0A1H2TV62</accession>
<dbReference type="GO" id="GO:0016020">
    <property type="term" value="C:membrane"/>
    <property type="evidence" value="ECO:0007669"/>
    <property type="project" value="UniProtKB-SubCell"/>
</dbReference>
<dbReference type="Pfam" id="PF00353">
    <property type="entry name" value="HemolysinCabind"/>
    <property type="match status" value="16"/>
</dbReference>
<evidence type="ECO:0000256" key="4">
    <source>
        <dbReference type="ARBA" id="ARBA00022656"/>
    </source>
</evidence>
<feature type="region of interest" description="Disordered" evidence="8">
    <location>
        <begin position="1083"/>
        <end position="1118"/>
    </location>
</feature>
<protein>
    <submittedName>
        <fullName evidence="10">Ca2+-binding protein, RTX toxin-related</fullName>
    </submittedName>
</protein>
<name>A0A1H2TV62_9RHOB</name>
<dbReference type="InterPro" id="IPR006141">
    <property type="entry name" value="Intein_N"/>
</dbReference>
<evidence type="ECO:0000256" key="2">
    <source>
        <dbReference type="ARBA" id="ARBA00004613"/>
    </source>
</evidence>
<feature type="compositionally biased region" description="Basic and acidic residues" evidence="8">
    <location>
        <begin position="606"/>
        <end position="623"/>
    </location>
</feature>
<feature type="region of interest" description="Disordered" evidence="8">
    <location>
        <begin position="1538"/>
        <end position="1624"/>
    </location>
</feature>
<dbReference type="PRINTS" id="PR01488">
    <property type="entry name" value="RTXTOXINA"/>
</dbReference>
<dbReference type="Pfam" id="PF13403">
    <property type="entry name" value="Hint_2"/>
    <property type="match status" value="1"/>
</dbReference>
<feature type="compositionally biased region" description="Basic and acidic residues" evidence="8">
    <location>
        <begin position="570"/>
        <end position="579"/>
    </location>
</feature>
<feature type="domain" description="Hint" evidence="9">
    <location>
        <begin position="1692"/>
        <end position="1808"/>
    </location>
</feature>
<dbReference type="PROSITE" id="PS50817">
    <property type="entry name" value="INTEIN_N_TER"/>
    <property type="match status" value="1"/>
</dbReference>
<feature type="compositionally biased region" description="Polar residues" evidence="8">
    <location>
        <begin position="592"/>
        <end position="604"/>
    </location>
</feature>
<keyword evidence="4" id="KW-0800">Toxin</keyword>
<sequence>MTIFLNKLWLFGKTSTAEAEKTATEAPADGPNGIVDGNQQGNKIDASYNDDPSGDRVDGNDAVFGNVGSNDDIILARGGNDTVNAGLGNDTVVAGSGNDYVDGGKGNDILIGDGATKGNYGDTRESFEWSKAPDPSGDGSAIDDNDNLKGGFTQNTGTVNVTFELKSFSPKNNADQEFSDSKQFTGNVEGDAHGVNDNSSFESLANCTGETKFELRFDEAVGNVSFNVNDIDNRGAVKVLAYDASGKMIDVDMIANSSSGKVKLTDSDGKFGVDTATSEGGDDSPSSSKYSVNVSIDGPVSRIEFIHTGATSGNSGVNVTDVFFDNPAALLADDDGTVGNDTLHGGEGDDIIFGDSAGLTKAQPVSKTVEPVSGADHTVLTWDLANVTVAGGSSPFQNSDVGSGDLSGKSFTINENSAPVAVGINDDDDKLNDNDNSQTLAKTTKLDDNTENSGDKIIPEYSYIVRPEGAVDSSQDVTVYVVNFDGDDAVGFVTDKPLEVGKSYDFVSHNSNLPSIKYDHIAKTYTVSDDSTSPTDGTVGGDDVLTGGNGNDTIFGEGGNDSIEGNAGHDSIEGNHGDDTISGGTGNDTIYGDNNTGGASTPGGTTERESFEWDKAPDPHDTSAVDNNDNLGGGFVQDTGNVNVTFSVTGSNETPETTFSTDQQKVHSITGDGQATNANSSLASLANQDGESATYRLDFSKDVTNISFRINDIDNASKVVIVAVGPDGTRTPIKVDAGSGINAHNQDGVGGYETLISGGGNGPDTDPYHSALVNIEGPVEYLEITHTMDQSLSPGNHAGINITDVYFDAPVGGVDGGAGNDLLMGDDGDDLIDGGAGNDTLFGGDDNDTLIGGDGDDQLTGGEGKDNISGGAGKDTIFGGTDGDTVDGGAGGFNADPALNTDDDTLDLTGLNFRLRDLEPDSNGNGQNGTVDLYNADGTSAGSFKFTEIENIIGEEMAGPVDGLDSGEDMAPGYTDAQGDQIDGTDGINDTIFGNGGDDTIDSGLGDDTVDGGSGDDTFTLTDGVDNDVIIGGESGETDGDVIDSTAVDDDLTVTFTDKEEGTLTNGSGTTEFSEIERLELGGGDDTVTGSGGDENVLTGDGNDVVNAGGGDDTIDGQGGNDTIDGGKYDDSLIGGDGNDSLVGGEGDDVLIGNKPGAIGVPDTDVPLVSTPFDQDTNPNDDKDTLIGGAGNDTIDGGDDADYIDGGDDDDVIEGGIDNDTIYGGSGNDTITDVQGADEIYGGDGDDLIEAGIDTFSDYANDQPTVGGRPNPFFNSGDPNKDDGRDFVDGGSGNDTIRTGDDSDTIYGGTGDDSINAGIDDDEVYGDDGDDSIIGSHGSDSLYGGEGNDTIYGGFGNEPIAGYEGEEVDATDPQPNNGKDYIEGGAGNDVLYGEDDNDTILGGADDDYIDGGIDDDSLDGGQGDDTILGGQGNDTIRGAQGHDEIDGGDGDDSILAGNGNDDVKGGAGNDTIDGGQGDDTIDGGDGDDSILGGFGDDSILGGAGNDTIIAAGDNDTVDGGTGDDSISGVRGDDILFGGEGDDTIDGGEDNDSIDGGDGDDSLLGGFGNDTIEGGEGDDTISAGGGDDIISGGAGNDSLQGNDGRDTFTNVNGGDTIDGGAGTDASDYDVIDLRGALSPGGGYRLENVTPDNDAGDTIDGDSPNDGIDGTIVFTDASGTETGRLDFTNIEEIIPCFTPGTLIATPKGERRVEDLVVGDRVITRDNGIQEIRWVGAREMTGQELAHKAHLLPVLIRQGALGNNLPERDMLVSPNHRVLVANDKTALYFEEREVLVAAKHLTGLEGVDIVETSGTTYIHVMFDQHEVILSDGTWTESFQPGDMSLAGVGNAQRNEILELFPELATREGVDGYVAARRTLKKHEAKLLTK</sequence>
<dbReference type="InterPro" id="IPR003587">
    <property type="entry name" value="Hint_dom_N"/>
</dbReference>
<dbReference type="InterPro" id="IPR036844">
    <property type="entry name" value="Hint_dom_sf"/>
</dbReference>
<feature type="region of interest" description="Disordered" evidence="8">
    <location>
        <begin position="20"/>
        <end position="54"/>
    </location>
</feature>
<comment type="subcellular location">
    <subcellularLocation>
        <location evidence="1">Membrane</location>
    </subcellularLocation>
    <subcellularLocation>
        <location evidence="2">Secreted</location>
    </subcellularLocation>
</comment>
<feature type="region of interest" description="Disordered" evidence="8">
    <location>
        <begin position="1265"/>
        <end position="1485"/>
    </location>
</feature>
<gene>
    <name evidence="10" type="ORF">SAMN04488041_102299</name>
</gene>
<keyword evidence="3" id="KW-0964">Secreted</keyword>
<evidence type="ECO:0000313" key="11">
    <source>
        <dbReference type="Proteomes" id="UP000183076"/>
    </source>
</evidence>
<evidence type="ECO:0000256" key="3">
    <source>
        <dbReference type="ARBA" id="ARBA00022525"/>
    </source>
</evidence>
<feature type="region of interest" description="Disordered" evidence="8">
    <location>
        <begin position="843"/>
        <end position="883"/>
    </location>
</feature>
<dbReference type="GO" id="GO:0090729">
    <property type="term" value="F:toxin activity"/>
    <property type="evidence" value="ECO:0007669"/>
    <property type="project" value="UniProtKB-KW"/>
</dbReference>
<dbReference type="InterPro" id="IPR001343">
    <property type="entry name" value="Hemolysn_Ca-bd"/>
</dbReference>
<feature type="compositionally biased region" description="Low complexity" evidence="8">
    <location>
        <begin position="528"/>
        <end position="546"/>
    </location>
</feature>
<feature type="compositionally biased region" description="Acidic residues" evidence="8">
    <location>
        <begin position="1539"/>
        <end position="1560"/>
    </location>
</feature>
<feature type="region of interest" description="Disordered" evidence="8">
    <location>
        <begin position="1170"/>
        <end position="1199"/>
    </location>
</feature>
<dbReference type="Proteomes" id="UP000183076">
    <property type="component" value="Unassembled WGS sequence"/>
</dbReference>
<feature type="compositionally biased region" description="Low complexity" evidence="8">
    <location>
        <begin position="1332"/>
        <end position="1341"/>
    </location>
</feature>
<dbReference type="SUPFAM" id="SSF51294">
    <property type="entry name" value="Hedgehog/intein (Hint) domain"/>
    <property type="match status" value="1"/>
</dbReference>
<dbReference type="PANTHER" id="PTHR38340:SF1">
    <property type="entry name" value="S-LAYER PROTEIN"/>
    <property type="match status" value="1"/>
</dbReference>
<feature type="compositionally biased region" description="Gly residues" evidence="8">
    <location>
        <begin position="1582"/>
        <end position="1594"/>
    </location>
</feature>
<dbReference type="SMART" id="SM00306">
    <property type="entry name" value="HintN"/>
    <property type="match status" value="1"/>
</dbReference>
<evidence type="ECO:0000259" key="9">
    <source>
        <dbReference type="SMART" id="SM00306"/>
    </source>
</evidence>